<dbReference type="AlphaFoldDB" id="A0A9N8WIJ2"/>
<sequence>MKTIINSTVKVDPFYRKDSKDAQKWIEIFLRAKDVNRWLDNRRVTIATGMLKEEVAD</sequence>
<reference evidence="1" key="1">
    <citation type="submission" date="2021-06" db="EMBL/GenBank/DDBJ databases">
        <authorList>
            <person name="Kallberg Y."/>
            <person name="Tangrot J."/>
            <person name="Rosling A."/>
        </authorList>
    </citation>
    <scope>NUCLEOTIDE SEQUENCE</scope>
    <source>
        <strain evidence="1">87-6 pot B 2015</strain>
    </source>
</reference>
<proteinExistence type="predicted"/>
<evidence type="ECO:0000313" key="2">
    <source>
        <dbReference type="Proteomes" id="UP000789375"/>
    </source>
</evidence>
<comment type="caution">
    <text evidence="1">The sequence shown here is derived from an EMBL/GenBank/DDBJ whole genome shotgun (WGS) entry which is preliminary data.</text>
</comment>
<evidence type="ECO:0000313" key="1">
    <source>
        <dbReference type="EMBL" id="CAG8486813.1"/>
    </source>
</evidence>
<protein>
    <submittedName>
        <fullName evidence="1">2346_t:CDS:1</fullName>
    </submittedName>
</protein>
<dbReference type="Proteomes" id="UP000789375">
    <property type="component" value="Unassembled WGS sequence"/>
</dbReference>
<gene>
    <name evidence="1" type="ORF">FMOSSE_LOCUS3315</name>
</gene>
<name>A0A9N8WIJ2_FUNMO</name>
<dbReference type="EMBL" id="CAJVPP010000483">
    <property type="protein sequence ID" value="CAG8486813.1"/>
    <property type="molecule type" value="Genomic_DNA"/>
</dbReference>
<organism evidence="1 2">
    <name type="scientific">Funneliformis mosseae</name>
    <name type="common">Endomycorrhizal fungus</name>
    <name type="synonym">Glomus mosseae</name>
    <dbReference type="NCBI Taxonomy" id="27381"/>
    <lineage>
        <taxon>Eukaryota</taxon>
        <taxon>Fungi</taxon>
        <taxon>Fungi incertae sedis</taxon>
        <taxon>Mucoromycota</taxon>
        <taxon>Glomeromycotina</taxon>
        <taxon>Glomeromycetes</taxon>
        <taxon>Glomerales</taxon>
        <taxon>Glomeraceae</taxon>
        <taxon>Funneliformis</taxon>
    </lineage>
</organism>
<accession>A0A9N8WIJ2</accession>
<keyword evidence="2" id="KW-1185">Reference proteome</keyword>